<protein>
    <recommendedName>
        <fullName evidence="2">Carboxyvinyl-carboxyphosphonate phosphorylmutase</fullName>
    </recommendedName>
</protein>
<dbReference type="InterPro" id="IPR040442">
    <property type="entry name" value="Pyrv_kinase-like_dom_sf"/>
</dbReference>
<dbReference type="InterPro" id="IPR039556">
    <property type="entry name" value="ICL/PEPM"/>
</dbReference>
<sequence>MSTTERVGSSRVHSLIEEHGCLLVPGVYDALSAKLAQDAGFHAGFLSGYALSATLLGAPDVGLLTPPEMAAATRAAVASVSNQVSEGNPVGAAESSLGMPIIADADTGGGNALNVRRTVLDLIAAGASGCIIEDQQWPKRCGHSARTSPPIAVDQMLSKVHAARDAIDECGADFFLIARTDARATSAKTGLDMAIERANAYVAAGADGSYIEAPRTTEELKRIGQETVGPRVANMIEGSFTPDHSLEELHDMGFQIVLRPLSGVLAATRALRSTYGALQEGGSLAGHEDDLLAGYDELREVLRLKSYFDVEDRYYDEERLPKTLNLNTRVGKSYPVKSK</sequence>
<dbReference type="PANTHER" id="PTHR42905:SF5">
    <property type="entry name" value="CARBOXYVINYL-CARBOXYPHOSPHONATE PHOSPHORYLMUTASE, CHLOROPLASTIC"/>
    <property type="match status" value="1"/>
</dbReference>
<evidence type="ECO:0008006" key="2">
    <source>
        <dbReference type="Google" id="ProtNLM"/>
    </source>
</evidence>
<accession>A0A7R9TC82</accession>
<gene>
    <name evidence="1" type="ORF">PCOL08062_LOCUS2069</name>
</gene>
<organism evidence="1">
    <name type="scientific">Prasinoderma coloniale</name>
    <dbReference type="NCBI Taxonomy" id="156133"/>
    <lineage>
        <taxon>Eukaryota</taxon>
        <taxon>Viridiplantae</taxon>
        <taxon>Prasinodermophyta</taxon>
        <taxon>Prasinodermophyceae</taxon>
        <taxon>Prasinodermales</taxon>
        <taxon>Prasinodermaceae</taxon>
        <taxon>Prasinoderma</taxon>
    </lineage>
</organism>
<dbReference type="GO" id="GO:0016833">
    <property type="term" value="F:oxo-acid-lyase activity"/>
    <property type="evidence" value="ECO:0007669"/>
    <property type="project" value="UniProtKB-ARBA"/>
</dbReference>
<dbReference type="EMBL" id="HBDZ01002611">
    <property type="protein sequence ID" value="CAD8231511.1"/>
    <property type="molecule type" value="Transcribed_RNA"/>
</dbReference>
<proteinExistence type="predicted"/>
<dbReference type="PANTHER" id="PTHR42905">
    <property type="entry name" value="PHOSPHOENOLPYRUVATE CARBOXYLASE"/>
    <property type="match status" value="1"/>
</dbReference>
<dbReference type="SUPFAM" id="SSF51621">
    <property type="entry name" value="Phosphoenolpyruvate/pyruvate domain"/>
    <property type="match status" value="1"/>
</dbReference>
<evidence type="ECO:0000313" key="1">
    <source>
        <dbReference type="EMBL" id="CAD8231511.1"/>
    </source>
</evidence>
<dbReference type="InterPro" id="IPR015813">
    <property type="entry name" value="Pyrv/PenolPyrv_kinase-like_dom"/>
</dbReference>
<reference evidence="1" key="1">
    <citation type="submission" date="2021-01" db="EMBL/GenBank/DDBJ databases">
        <authorList>
            <person name="Corre E."/>
            <person name="Pelletier E."/>
            <person name="Niang G."/>
            <person name="Scheremetjew M."/>
            <person name="Finn R."/>
            <person name="Kale V."/>
            <person name="Holt S."/>
            <person name="Cochrane G."/>
            <person name="Meng A."/>
            <person name="Brown T."/>
            <person name="Cohen L."/>
        </authorList>
    </citation>
    <scope>NUCLEOTIDE SEQUENCE</scope>
    <source>
        <strain evidence="1">CCMP1413</strain>
    </source>
</reference>
<dbReference type="AlphaFoldDB" id="A0A7R9TC82"/>
<dbReference type="CDD" id="cd00377">
    <property type="entry name" value="ICL_PEPM"/>
    <property type="match status" value="1"/>
</dbReference>
<name>A0A7R9TC82_9VIRI</name>
<dbReference type="Pfam" id="PF13714">
    <property type="entry name" value="PEP_mutase"/>
    <property type="match status" value="1"/>
</dbReference>
<dbReference type="Gene3D" id="3.20.20.60">
    <property type="entry name" value="Phosphoenolpyruvate-binding domains"/>
    <property type="match status" value="1"/>
</dbReference>